<dbReference type="GeneID" id="77135334"/>
<proteinExistence type="predicted"/>
<dbReference type="InterPro" id="IPR043128">
    <property type="entry name" value="Rev_trsase/Diguanyl_cyclase"/>
</dbReference>
<dbReference type="eggNOG" id="COG5001">
    <property type="taxonomic scope" value="Bacteria"/>
</dbReference>
<dbReference type="SUPFAM" id="SSF141868">
    <property type="entry name" value="EAL domain-like"/>
    <property type="match status" value="1"/>
</dbReference>
<evidence type="ECO:0000313" key="2">
    <source>
        <dbReference type="EMBL" id="EEO29727.1"/>
    </source>
</evidence>
<dbReference type="PANTHER" id="PTHR33121">
    <property type="entry name" value="CYCLIC DI-GMP PHOSPHODIESTERASE PDEF"/>
    <property type="match status" value="1"/>
</dbReference>
<dbReference type="SMART" id="SM00267">
    <property type="entry name" value="GGDEF"/>
    <property type="match status" value="1"/>
</dbReference>
<accession>C3X951</accession>
<dbReference type="OrthoDB" id="9813903at2"/>
<sequence length="663" mass="75701">MATIEEFIVETSNTFAGIIDFDTYEIRWMNRATSETFPLAKTGDACYRIFFDRSSPCTDCPLLSVRQNRQTVSQQVFFEKTRRWIEMNYQYAEIDGQPCGVCTGTDITGLKSSLIMTENVLDSLHAIAYIIDRNTYELRFANRALKNHLPGLVPGKKCHQVLWDRTAPCDVCPMTELKANHSHNIEMYNPKFRRLLSLDGVLLKTAQNEDLAVFTGHDVTHRLEYESKLKKLAYFDSMLDVGNAAGFHRNVELALREGKNAHLCLASIKNFNNVNMLYGRERGDFILKSFASGFLKHVPDGRAYRVGGCKFAFVTDSPEKGMTVLDNVWKDVCVSLPSEVKNFHIPVDSVSIEFPRFANTPEMLLIHAEYKLKTNTKSEYGKRMVFDDHDRQMMERRFLLTSVIRKALDDETFRIFYQPIYSFRNQSYTKAEALLRLYDENLGWITPDEFIPIAEEQGLIHDLGLYVLEHVCRKLVDRKKKGLPPVGIHINVSTVQFSKNGFFASFMEIIDRYGIDPSQIVMEVTESIMIQSFDFIMAIMKRFIDRGVCFSLDDFGTGYSSLNYIAALPISSIKLDKSFIDRSEKSDVYALLIKNVVEIARGLKIELIVEGVETTGQVKTLTKIGCEAMQGYYFSKPLPETELDNFFYQDISRPAACETSAVS</sequence>
<dbReference type="PANTHER" id="PTHR33121:SF70">
    <property type="entry name" value="SIGNALING PROTEIN YKOW"/>
    <property type="match status" value="1"/>
</dbReference>
<reference evidence="2 3" key="1">
    <citation type="submission" date="2009-02" db="EMBL/GenBank/DDBJ databases">
        <title>The Genome Sequence of Oxalobacter formigenes OXCC13.</title>
        <authorList>
            <consortium name="The Broad Institute Genome Sequencing Platform"/>
            <person name="Ward D."/>
            <person name="Young S.K."/>
            <person name="Kodira C.D."/>
            <person name="Zeng Q."/>
            <person name="Koehrsen M."/>
            <person name="Alvarado L."/>
            <person name="Berlin A."/>
            <person name="Borenstein D."/>
            <person name="Chen Z."/>
            <person name="Engels R."/>
            <person name="Freedman E."/>
            <person name="Gellesch M."/>
            <person name="Goldberg J."/>
            <person name="Griggs A."/>
            <person name="Gujja S."/>
            <person name="Heiman D."/>
            <person name="Hepburn T."/>
            <person name="Howarth C."/>
            <person name="Jen D."/>
            <person name="Larson L."/>
            <person name="Lewis B."/>
            <person name="Mehta T."/>
            <person name="Park D."/>
            <person name="Pearson M."/>
            <person name="Roberts A."/>
            <person name="Saif S."/>
            <person name="Shea T."/>
            <person name="Shenoy N."/>
            <person name="Sisk P."/>
            <person name="Stolte C."/>
            <person name="Sykes S."/>
            <person name="Walk T."/>
            <person name="White J."/>
            <person name="Yandava C."/>
            <person name="Allison M.J."/>
            <person name="Lander E."/>
            <person name="Nusbaum C."/>
            <person name="Galagan J."/>
            <person name="Birren B."/>
        </authorList>
    </citation>
    <scope>NUCLEOTIDE SEQUENCE [LARGE SCALE GENOMIC DNA]</scope>
    <source>
        <strain evidence="2 3">OXCC13</strain>
    </source>
</reference>
<dbReference type="STRING" id="847.BRW83_1466"/>
<dbReference type="SUPFAM" id="SSF55785">
    <property type="entry name" value="PYP-like sensor domain (PAS domain)"/>
    <property type="match status" value="1"/>
</dbReference>
<dbReference type="PROSITE" id="PS50883">
    <property type="entry name" value="EAL"/>
    <property type="match status" value="1"/>
</dbReference>
<feature type="domain" description="EAL" evidence="1">
    <location>
        <begin position="397"/>
        <end position="651"/>
    </location>
</feature>
<name>C3X951_OXAFO</name>
<dbReference type="InterPro" id="IPR029787">
    <property type="entry name" value="Nucleotide_cyclase"/>
</dbReference>
<evidence type="ECO:0000259" key="1">
    <source>
        <dbReference type="PROSITE" id="PS50883"/>
    </source>
</evidence>
<organism evidence="2 3">
    <name type="scientific">Oxalobacter formigenes OXCC13</name>
    <dbReference type="NCBI Taxonomy" id="556269"/>
    <lineage>
        <taxon>Bacteria</taxon>
        <taxon>Pseudomonadati</taxon>
        <taxon>Pseudomonadota</taxon>
        <taxon>Betaproteobacteria</taxon>
        <taxon>Burkholderiales</taxon>
        <taxon>Oxalobacteraceae</taxon>
        <taxon>Oxalobacter</taxon>
    </lineage>
</organism>
<dbReference type="CDD" id="cd01948">
    <property type="entry name" value="EAL"/>
    <property type="match status" value="1"/>
</dbReference>
<dbReference type="EMBL" id="GG658170">
    <property type="protein sequence ID" value="EEO29727.1"/>
    <property type="molecule type" value="Genomic_DNA"/>
</dbReference>
<dbReference type="InterPro" id="IPR035965">
    <property type="entry name" value="PAS-like_dom_sf"/>
</dbReference>
<dbReference type="InterPro" id="IPR035919">
    <property type="entry name" value="EAL_sf"/>
</dbReference>
<dbReference type="SMART" id="SM00052">
    <property type="entry name" value="EAL"/>
    <property type="match status" value="1"/>
</dbReference>
<evidence type="ECO:0000313" key="3">
    <source>
        <dbReference type="Proteomes" id="UP000005089"/>
    </source>
</evidence>
<dbReference type="InterPro" id="IPR050706">
    <property type="entry name" value="Cyclic-di-GMP_PDE-like"/>
</dbReference>
<dbReference type="Gene3D" id="3.20.20.450">
    <property type="entry name" value="EAL domain"/>
    <property type="match status" value="1"/>
</dbReference>
<gene>
    <name evidence="2" type="ORF">OFBG_00755</name>
</gene>
<dbReference type="Gene3D" id="3.30.70.270">
    <property type="match status" value="1"/>
</dbReference>
<dbReference type="Pfam" id="PF00990">
    <property type="entry name" value="GGDEF"/>
    <property type="match status" value="1"/>
</dbReference>
<dbReference type="SUPFAM" id="SSF55073">
    <property type="entry name" value="Nucleotide cyclase"/>
    <property type="match status" value="1"/>
</dbReference>
<keyword evidence="3" id="KW-1185">Reference proteome</keyword>
<dbReference type="Pfam" id="PF00563">
    <property type="entry name" value="EAL"/>
    <property type="match status" value="1"/>
</dbReference>
<dbReference type="AlphaFoldDB" id="C3X951"/>
<dbReference type="Proteomes" id="UP000005089">
    <property type="component" value="Unassembled WGS sequence"/>
</dbReference>
<dbReference type="HOGENOM" id="CLU_000445_70_20_4"/>
<protein>
    <submittedName>
        <fullName evidence="2">Cyclic diguanylate phosphodiesterase (EAL) domain protein</fullName>
    </submittedName>
</protein>
<dbReference type="GO" id="GO:0071111">
    <property type="term" value="F:cyclic-guanylate-specific phosphodiesterase activity"/>
    <property type="evidence" value="ECO:0007669"/>
    <property type="project" value="InterPro"/>
</dbReference>
<dbReference type="RefSeq" id="WP_005880430.1">
    <property type="nucleotide sequence ID" value="NZ_CP019430.1"/>
</dbReference>
<dbReference type="InterPro" id="IPR001633">
    <property type="entry name" value="EAL_dom"/>
</dbReference>
<dbReference type="InterPro" id="IPR000160">
    <property type="entry name" value="GGDEF_dom"/>
</dbReference>